<organism evidence="2 3">
    <name type="scientific">Streptacidiphilus cavernicola</name>
    <dbReference type="NCBI Taxonomy" id="3342716"/>
    <lineage>
        <taxon>Bacteria</taxon>
        <taxon>Bacillati</taxon>
        <taxon>Actinomycetota</taxon>
        <taxon>Actinomycetes</taxon>
        <taxon>Kitasatosporales</taxon>
        <taxon>Streptomycetaceae</taxon>
        <taxon>Streptacidiphilus</taxon>
    </lineage>
</organism>
<evidence type="ECO:0000256" key="1">
    <source>
        <dbReference type="SAM" id="MobiDB-lite"/>
    </source>
</evidence>
<comment type="caution">
    <text evidence="2">The sequence shown here is derived from an EMBL/GenBank/DDBJ whole genome shotgun (WGS) entry which is preliminary data.</text>
</comment>
<dbReference type="RefSeq" id="WP_051724947.1">
    <property type="nucleotide sequence ID" value="NZ_JBHEZZ010000001.1"/>
</dbReference>
<evidence type="ECO:0000313" key="2">
    <source>
        <dbReference type="EMBL" id="MFC1400030.1"/>
    </source>
</evidence>
<sequence length="412" mass="41308">MGGRAEPPEGTPEGGAGGDDEFRSVVFDESFVRAARIQELSAQERLSAGSRPIRGRGLRGGGLSRQALALMLLIAIAFSAAVYLGTKHPYPQAGAGSAAELSMSVVPLQPGAGGVPTLAPVASGSAAATASAVATTSSTATAGATPSTDASASAGASTEVDPRTYALGPAGLALPNAGATDHFSKNQVAQALILAQNYAEVSSLDTGVLFGGKTDPVRDLLASGQRSQFDQSIKSPVDDGKHEATGWLVRFDSTEVGPTAGQETRVQGSFTVPVEVDGALQLTGDHTFVYALTPVSTDGTQQPTVLFTVRREVVYRFTAADLAANRVELTSSATEAGPMACDAASAARYFTPVLPATASGTASASASASASGKASAAATVSAAASPSGAVVDPYDKTRSAWAVCGVMGGPTP</sequence>
<name>A0ABV6UEZ2_9ACTN</name>
<feature type="region of interest" description="Disordered" evidence="1">
    <location>
        <begin position="1"/>
        <end position="21"/>
    </location>
</feature>
<protein>
    <submittedName>
        <fullName evidence="2">Uncharacterized protein</fullName>
    </submittedName>
</protein>
<gene>
    <name evidence="2" type="ORF">ACEZDJ_01845</name>
</gene>
<dbReference type="Proteomes" id="UP001592528">
    <property type="component" value="Unassembled WGS sequence"/>
</dbReference>
<reference evidence="2 3" key="1">
    <citation type="submission" date="2024-09" db="EMBL/GenBank/DDBJ databases">
        <authorList>
            <person name="Lee S.D."/>
        </authorList>
    </citation>
    <scope>NUCLEOTIDE SEQUENCE [LARGE SCALE GENOMIC DNA]</scope>
    <source>
        <strain evidence="2 3">N1-5</strain>
    </source>
</reference>
<evidence type="ECO:0000313" key="3">
    <source>
        <dbReference type="Proteomes" id="UP001592528"/>
    </source>
</evidence>
<feature type="region of interest" description="Disordered" evidence="1">
    <location>
        <begin position="137"/>
        <end position="158"/>
    </location>
</feature>
<keyword evidence="3" id="KW-1185">Reference proteome</keyword>
<dbReference type="EMBL" id="JBHEZZ010000001">
    <property type="protein sequence ID" value="MFC1400030.1"/>
    <property type="molecule type" value="Genomic_DNA"/>
</dbReference>
<proteinExistence type="predicted"/>
<accession>A0ABV6UEZ2</accession>